<sequence length="27" mass="3233">MIRKELLLHWRIQISFSLWTSASTPMS</sequence>
<name>A0A843TK76_COLES</name>
<dbReference type="AlphaFoldDB" id="A0A843TK76"/>
<protein>
    <submittedName>
        <fullName evidence="1">Uncharacterized protein</fullName>
    </submittedName>
</protein>
<organism evidence="1 2">
    <name type="scientific">Colocasia esculenta</name>
    <name type="common">Wild taro</name>
    <name type="synonym">Arum esculentum</name>
    <dbReference type="NCBI Taxonomy" id="4460"/>
    <lineage>
        <taxon>Eukaryota</taxon>
        <taxon>Viridiplantae</taxon>
        <taxon>Streptophyta</taxon>
        <taxon>Embryophyta</taxon>
        <taxon>Tracheophyta</taxon>
        <taxon>Spermatophyta</taxon>
        <taxon>Magnoliopsida</taxon>
        <taxon>Liliopsida</taxon>
        <taxon>Araceae</taxon>
        <taxon>Aroideae</taxon>
        <taxon>Colocasieae</taxon>
        <taxon>Colocasia</taxon>
    </lineage>
</organism>
<dbReference type="EMBL" id="NMUH01000041">
    <property type="protein sequence ID" value="MQL69590.1"/>
    <property type="molecule type" value="Genomic_DNA"/>
</dbReference>
<accession>A0A843TK76</accession>
<evidence type="ECO:0000313" key="2">
    <source>
        <dbReference type="Proteomes" id="UP000652761"/>
    </source>
</evidence>
<gene>
    <name evidence="1" type="ORF">Taro_001868</name>
</gene>
<dbReference type="Proteomes" id="UP000652761">
    <property type="component" value="Unassembled WGS sequence"/>
</dbReference>
<evidence type="ECO:0000313" key="1">
    <source>
        <dbReference type="EMBL" id="MQL69590.1"/>
    </source>
</evidence>
<keyword evidence="2" id="KW-1185">Reference proteome</keyword>
<reference evidence="1" key="1">
    <citation type="submission" date="2017-07" db="EMBL/GenBank/DDBJ databases">
        <title>Taro Niue Genome Assembly and Annotation.</title>
        <authorList>
            <person name="Atibalentja N."/>
            <person name="Keating K."/>
            <person name="Fields C.J."/>
        </authorList>
    </citation>
    <scope>NUCLEOTIDE SEQUENCE</scope>
    <source>
        <strain evidence="1">Niue_2</strain>
        <tissue evidence="1">Leaf</tissue>
    </source>
</reference>
<proteinExistence type="predicted"/>
<comment type="caution">
    <text evidence="1">The sequence shown here is derived from an EMBL/GenBank/DDBJ whole genome shotgun (WGS) entry which is preliminary data.</text>
</comment>